<evidence type="ECO:0000313" key="2">
    <source>
        <dbReference type="Proteomes" id="UP000194761"/>
    </source>
</evidence>
<accession>A0A243RRZ4</accession>
<keyword evidence="2" id="KW-1185">Reference proteome</keyword>
<gene>
    <name evidence="1" type="ORF">CA984_09610</name>
</gene>
<organism evidence="1 2">
    <name type="scientific">Streptosporangium minutum</name>
    <dbReference type="NCBI Taxonomy" id="569862"/>
    <lineage>
        <taxon>Bacteria</taxon>
        <taxon>Bacillati</taxon>
        <taxon>Actinomycetota</taxon>
        <taxon>Actinomycetes</taxon>
        <taxon>Streptosporangiales</taxon>
        <taxon>Streptosporangiaceae</taxon>
        <taxon>Streptosporangium</taxon>
    </lineage>
</organism>
<protein>
    <submittedName>
        <fullName evidence="1">Uncharacterized protein</fullName>
    </submittedName>
</protein>
<dbReference type="Proteomes" id="UP000194761">
    <property type="component" value="Unassembled WGS sequence"/>
</dbReference>
<dbReference type="AlphaFoldDB" id="A0A243RRZ4"/>
<sequence length="141" mass="15963">MERFGNWDIYGSSDNIQLSHIWPINQHAMLIYLSRAFGPVLAELSMLSQSLDGAFYLSMHIRLHAIGPLGGGLAPEAPHAKRHPPLPLGAAFDRVEVLDLAKQRFQEHVVDQAIGLEHLSTFHDCRDSARWIMVKRMLQDR</sequence>
<evidence type="ECO:0000313" key="1">
    <source>
        <dbReference type="EMBL" id="OUC97772.1"/>
    </source>
</evidence>
<dbReference type="EMBL" id="NGFP01000031">
    <property type="protein sequence ID" value="OUC97772.1"/>
    <property type="molecule type" value="Genomic_DNA"/>
</dbReference>
<reference evidence="1 2" key="1">
    <citation type="submission" date="2017-05" db="EMBL/GenBank/DDBJ databases">
        <title>Biotechnological potential of actinobacteria isolated from South African environments.</title>
        <authorList>
            <person name="Le Roes-Hill M."/>
            <person name="Prins A."/>
            <person name="Durrell K.A."/>
        </authorList>
    </citation>
    <scope>NUCLEOTIDE SEQUENCE [LARGE SCALE GENOMIC DNA]</scope>
    <source>
        <strain evidence="1">M26</strain>
    </source>
</reference>
<comment type="caution">
    <text evidence="1">The sequence shown here is derived from an EMBL/GenBank/DDBJ whole genome shotgun (WGS) entry which is preliminary data.</text>
</comment>
<proteinExistence type="predicted"/>
<name>A0A243RRZ4_9ACTN</name>